<evidence type="ECO:0000256" key="5">
    <source>
        <dbReference type="ARBA" id="ARBA00022792"/>
    </source>
</evidence>
<reference evidence="11" key="1">
    <citation type="submission" date="2022-11" db="UniProtKB">
        <authorList>
            <consortium name="WormBaseParasite"/>
        </authorList>
    </citation>
    <scope>IDENTIFICATION</scope>
</reference>
<evidence type="ECO:0000313" key="10">
    <source>
        <dbReference type="Proteomes" id="UP000887565"/>
    </source>
</evidence>
<evidence type="ECO:0000256" key="2">
    <source>
        <dbReference type="ARBA" id="ARBA00004434"/>
    </source>
</evidence>
<evidence type="ECO:0000256" key="6">
    <source>
        <dbReference type="ARBA" id="ARBA00022989"/>
    </source>
</evidence>
<proteinExistence type="inferred from homology"/>
<evidence type="ECO:0000256" key="3">
    <source>
        <dbReference type="ARBA" id="ARBA00006792"/>
    </source>
</evidence>
<keyword evidence="4 9" id="KW-0812">Transmembrane</keyword>
<accession>A0A915K329</accession>
<dbReference type="AlphaFoldDB" id="A0A915K329"/>
<dbReference type="WBParaSite" id="nRc.2.0.1.t32726-RA">
    <property type="protein sequence ID" value="nRc.2.0.1.t32726-RA"/>
    <property type="gene ID" value="nRc.2.0.1.g32726"/>
</dbReference>
<comment type="similarity">
    <text evidence="3 9">Belongs to the MICOS complex subunit Mic10 family.</text>
</comment>
<comment type="subunit">
    <text evidence="9">Component of the mitochondrial contact site and cristae organizing system (MICOS) complex.</text>
</comment>
<dbReference type="InterPro" id="IPR007512">
    <property type="entry name" value="Mic10"/>
</dbReference>
<dbReference type="Proteomes" id="UP000887565">
    <property type="component" value="Unplaced"/>
</dbReference>
<dbReference type="PANTHER" id="PTHR21304:SF0">
    <property type="entry name" value="MICOS COMPLEX SUBUNIT MIC10"/>
    <property type="match status" value="1"/>
</dbReference>
<evidence type="ECO:0000256" key="9">
    <source>
        <dbReference type="RuleBase" id="RU363011"/>
    </source>
</evidence>
<evidence type="ECO:0000256" key="1">
    <source>
        <dbReference type="ARBA" id="ARBA00002689"/>
    </source>
</evidence>
<keyword evidence="7 9" id="KW-0496">Mitochondrion</keyword>
<evidence type="ECO:0000256" key="4">
    <source>
        <dbReference type="ARBA" id="ARBA00022692"/>
    </source>
</evidence>
<evidence type="ECO:0000256" key="8">
    <source>
        <dbReference type="ARBA" id="ARBA00023136"/>
    </source>
</evidence>
<organism evidence="10 11">
    <name type="scientific">Romanomermis culicivorax</name>
    <name type="common">Nematode worm</name>
    <dbReference type="NCBI Taxonomy" id="13658"/>
    <lineage>
        <taxon>Eukaryota</taxon>
        <taxon>Metazoa</taxon>
        <taxon>Ecdysozoa</taxon>
        <taxon>Nematoda</taxon>
        <taxon>Enoplea</taxon>
        <taxon>Dorylaimia</taxon>
        <taxon>Mermithida</taxon>
        <taxon>Mermithoidea</taxon>
        <taxon>Mermithidae</taxon>
        <taxon>Romanomermis</taxon>
    </lineage>
</organism>
<protein>
    <recommendedName>
        <fullName evidence="9">MICOS complex subunit MIC10</fullName>
    </recommendedName>
</protein>
<comment type="subcellular location">
    <subcellularLocation>
        <location evidence="2 9">Mitochondrion inner membrane</location>
        <topology evidence="2 9">Single-pass membrane protein</topology>
    </subcellularLocation>
</comment>
<keyword evidence="10" id="KW-1185">Reference proteome</keyword>
<feature type="transmembrane region" description="Helical" evidence="9">
    <location>
        <begin position="34"/>
        <end position="53"/>
    </location>
</feature>
<keyword evidence="5 9" id="KW-0999">Mitochondrion inner membrane</keyword>
<evidence type="ECO:0000256" key="7">
    <source>
        <dbReference type="ARBA" id="ARBA00023128"/>
    </source>
</evidence>
<keyword evidence="6 9" id="KW-1133">Transmembrane helix</keyword>
<dbReference type="PANTHER" id="PTHR21304">
    <property type="entry name" value="MICOS COMPLEX SUBUNIT MIC10"/>
    <property type="match status" value="1"/>
</dbReference>
<dbReference type="Pfam" id="PF04418">
    <property type="entry name" value="DUF543"/>
    <property type="match status" value="1"/>
</dbReference>
<evidence type="ECO:0000313" key="11">
    <source>
        <dbReference type="WBParaSite" id="nRc.2.0.1.t32726-RA"/>
    </source>
</evidence>
<sequence length="114" mass="12238">MAELKSEITLDTKPKPVRSEDELGRKFDRCLADGLIKVGAGLGIGIIFSVVLFKRRSWPVFFGTGTGLGMSLSNCQHDLQGPYKSHCDKRKCPVTATPAAATTIGDGSTKPCCH</sequence>
<dbReference type="GO" id="GO:0061617">
    <property type="term" value="C:MICOS complex"/>
    <property type="evidence" value="ECO:0007669"/>
    <property type="project" value="UniProtKB-UniRule"/>
</dbReference>
<comment type="function">
    <text evidence="1 9">Component of the MICOS complex, a large protein complex of the mitochondrial inner membrane that plays crucial roles in the maintenance of crista junctions, inner membrane architecture, and formation of contact sites to the outer membrane.</text>
</comment>
<keyword evidence="8 9" id="KW-0472">Membrane</keyword>
<name>A0A915K329_ROMCU</name>